<dbReference type="PANTHER" id="PTHR30118">
    <property type="entry name" value="HTH-TYPE TRANSCRIPTIONAL REGULATOR LEUO-RELATED"/>
    <property type="match status" value="1"/>
</dbReference>
<dbReference type="Gene3D" id="3.40.190.10">
    <property type="entry name" value="Periplasmic binding protein-like II"/>
    <property type="match status" value="2"/>
</dbReference>
<dbReference type="InterPro" id="IPR036390">
    <property type="entry name" value="WH_DNA-bd_sf"/>
</dbReference>
<dbReference type="GO" id="GO:0003677">
    <property type="term" value="F:DNA binding"/>
    <property type="evidence" value="ECO:0007669"/>
    <property type="project" value="UniProtKB-KW"/>
</dbReference>
<evidence type="ECO:0000256" key="2">
    <source>
        <dbReference type="ARBA" id="ARBA00023015"/>
    </source>
</evidence>
<proteinExistence type="inferred from homology"/>
<accession>A0A2G5K8J9</accession>
<dbReference type="InterPro" id="IPR000847">
    <property type="entry name" value="LysR_HTH_N"/>
</dbReference>
<feature type="domain" description="HTH lysR-type" evidence="5">
    <location>
        <begin position="6"/>
        <end position="63"/>
    </location>
</feature>
<comment type="similarity">
    <text evidence="1">Belongs to the LysR transcriptional regulatory family.</text>
</comment>
<keyword evidence="2" id="KW-0805">Transcription regulation</keyword>
<gene>
    <name evidence="6" type="ORF">BFP76_12700</name>
</gene>
<evidence type="ECO:0000313" key="7">
    <source>
        <dbReference type="Proteomes" id="UP000231516"/>
    </source>
</evidence>
<sequence length="296" mass="32785">MNVNHIDLNLLRLLLAIDQHGSVSNAGAAVGLSQPASSNALARLRASLDDPLFLRSRDGMIPTVYCEKILPIIRQNLSGIETALQQQNDFVAQESSEVFRLSLSDLGEMMFLPRLAHHVSNLAPKLRMYNIAATRNTLHMALEQRQCDIAIGILNPSGRGIHSQTLFHETYSAVIGWRSDPHNFPTLRNAPIALTAPSATYANDIENVLAQNDLAHNIVLRLRHFGALPQLLNQMDVVAIVPTQYAHSLEDEQQAQILPVTVPLGEHAVKMIWHQVTDNDPANIWFRAQILDVFGA</sequence>
<dbReference type="EMBL" id="MDGM01000007">
    <property type="protein sequence ID" value="PIB25856.1"/>
    <property type="molecule type" value="Genomic_DNA"/>
</dbReference>
<comment type="caution">
    <text evidence="6">The sequence shown here is derived from an EMBL/GenBank/DDBJ whole genome shotgun (WGS) entry which is preliminary data.</text>
</comment>
<organism evidence="6 7">
    <name type="scientific">Paramylibacter kogurei</name>
    <dbReference type="NCBI Taxonomy" id="1889778"/>
    <lineage>
        <taxon>Bacteria</taxon>
        <taxon>Pseudomonadati</taxon>
        <taxon>Pseudomonadota</taxon>
        <taxon>Alphaproteobacteria</taxon>
        <taxon>Rhodobacterales</taxon>
        <taxon>Paracoccaceae</taxon>
        <taxon>Paramylibacter</taxon>
    </lineage>
</organism>
<dbReference type="GO" id="GO:0003700">
    <property type="term" value="F:DNA-binding transcription factor activity"/>
    <property type="evidence" value="ECO:0007669"/>
    <property type="project" value="InterPro"/>
</dbReference>
<evidence type="ECO:0000259" key="5">
    <source>
        <dbReference type="PROSITE" id="PS50931"/>
    </source>
</evidence>
<protein>
    <recommendedName>
        <fullName evidence="5">HTH lysR-type domain-containing protein</fullName>
    </recommendedName>
</protein>
<dbReference type="Gene3D" id="1.10.10.10">
    <property type="entry name" value="Winged helix-like DNA-binding domain superfamily/Winged helix DNA-binding domain"/>
    <property type="match status" value="1"/>
</dbReference>
<keyword evidence="7" id="KW-1185">Reference proteome</keyword>
<dbReference type="Pfam" id="PF00126">
    <property type="entry name" value="HTH_1"/>
    <property type="match status" value="1"/>
</dbReference>
<dbReference type="Proteomes" id="UP000231516">
    <property type="component" value="Unassembled WGS sequence"/>
</dbReference>
<dbReference type="Pfam" id="PF03466">
    <property type="entry name" value="LysR_substrate"/>
    <property type="match status" value="1"/>
</dbReference>
<dbReference type="InterPro" id="IPR050389">
    <property type="entry name" value="LysR-type_TF"/>
</dbReference>
<keyword evidence="4" id="KW-0804">Transcription</keyword>
<evidence type="ECO:0000256" key="3">
    <source>
        <dbReference type="ARBA" id="ARBA00023125"/>
    </source>
</evidence>
<dbReference type="InterPro" id="IPR005119">
    <property type="entry name" value="LysR_subst-bd"/>
</dbReference>
<name>A0A2G5K8J9_9RHOB</name>
<reference evidence="6 7" key="1">
    <citation type="submission" date="2016-08" db="EMBL/GenBank/DDBJ databases">
        <title>Draft genome of Amylibacter sp. strain 4G11.</title>
        <authorList>
            <person name="Wong S.-K."/>
            <person name="Hamasaki K."/>
            <person name="Yoshizawa S."/>
        </authorList>
    </citation>
    <scope>NUCLEOTIDE SEQUENCE [LARGE SCALE GENOMIC DNA]</scope>
    <source>
        <strain evidence="6 7">4G11</strain>
    </source>
</reference>
<dbReference type="SUPFAM" id="SSF53850">
    <property type="entry name" value="Periplasmic binding protein-like II"/>
    <property type="match status" value="1"/>
</dbReference>
<dbReference type="PANTHER" id="PTHR30118:SF15">
    <property type="entry name" value="TRANSCRIPTIONAL REGULATORY PROTEIN"/>
    <property type="match status" value="1"/>
</dbReference>
<keyword evidence="3" id="KW-0238">DNA-binding</keyword>
<evidence type="ECO:0000256" key="1">
    <source>
        <dbReference type="ARBA" id="ARBA00009437"/>
    </source>
</evidence>
<evidence type="ECO:0000313" key="6">
    <source>
        <dbReference type="EMBL" id="PIB25856.1"/>
    </source>
</evidence>
<dbReference type="AlphaFoldDB" id="A0A2G5K8J9"/>
<evidence type="ECO:0000256" key="4">
    <source>
        <dbReference type="ARBA" id="ARBA00023163"/>
    </source>
</evidence>
<dbReference type="InterPro" id="IPR036388">
    <property type="entry name" value="WH-like_DNA-bd_sf"/>
</dbReference>
<dbReference type="PROSITE" id="PS50931">
    <property type="entry name" value="HTH_LYSR"/>
    <property type="match status" value="1"/>
</dbReference>
<dbReference type="SUPFAM" id="SSF46785">
    <property type="entry name" value="Winged helix' DNA-binding domain"/>
    <property type="match status" value="1"/>
</dbReference>